<feature type="transmembrane region" description="Helical" evidence="2">
    <location>
        <begin position="121"/>
        <end position="139"/>
    </location>
</feature>
<dbReference type="AlphaFoldDB" id="A0AA88Y2C6"/>
<feature type="transmembrane region" description="Helical" evidence="2">
    <location>
        <begin position="51"/>
        <end position="78"/>
    </location>
</feature>
<dbReference type="InterPro" id="IPR050327">
    <property type="entry name" value="Proton-linked_MCT"/>
</dbReference>
<reference evidence="3" key="1">
    <citation type="submission" date="2019-08" db="EMBL/GenBank/DDBJ databases">
        <title>The improved chromosome-level genome for the pearl oyster Pinctada fucata martensii using PacBio sequencing and Hi-C.</title>
        <authorList>
            <person name="Zheng Z."/>
        </authorList>
    </citation>
    <scope>NUCLEOTIDE SEQUENCE</scope>
    <source>
        <strain evidence="3">ZZ-2019</strain>
        <tissue evidence="3">Adductor muscle</tissue>
    </source>
</reference>
<comment type="caution">
    <text evidence="3">The sequence shown here is derived from an EMBL/GenBank/DDBJ whole genome shotgun (WGS) entry which is preliminary data.</text>
</comment>
<dbReference type="PANTHER" id="PTHR11360">
    <property type="entry name" value="MONOCARBOXYLATE TRANSPORTER"/>
    <property type="match status" value="1"/>
</dbReference>
<feature type="transmembrane region" description="Helical" evidence="2">
    <location>
        <begin position="205"/>
        <end position="228"/>
    </location>
</feature>
<dbReference type="GO" id="GO:0022857">
    <property type="term" value="F:transmembrane transporter activity"/>
    <property type="evidence" value="ECO:0007669"/>
    <property type="project" value="InterPro"/>
</dbReference>
<protein>
    <submittedName>
        <fullName evidence="3">Uncharacterized protein</fullName>
    </submittedName>
</protein>
<name>A0AA88Y2C6_PINIB</name>
<feature type="transmembrane region" description="Helical" evidence="2">
    <location>
        <begin position="145"/>
        <end position="169"/>
    </location>
</feature>
<dbReference type="InterPro" id="IPR011701">
    <property type="entry name" value="MFS"/>
</dbReference>
<dbReference type="Proteomes" id="UP001186944">
    <property type="component" value="Unassembled WGS sequence"/>
</dbReference>
<organism evidence="3 4">
    <name type="scientific">Pinctada imbricata</name>
    <name type="common">Atlantic pearl-oyster</name>
    <name type="synonym">Pinctada martensii</name>
    <dbReference type="NCBI Taxonomy" id="66713"/>
    <lineage>
        <taxon>Eukaryota</taxon>
        <taxon>Metazoa</taxon>
        <taxon>Spiralia</taxon>
        <taxon>Lophotrochozoa</taxon>
        <taxon>Mollusca</taxon>
        <taxon>Bivalvia</taxon>
        <taxon>Autobranchia</taxon>
        <taxon>Pteriomorphia</taxon>
        <taxon>Pterioida</taxon>
        <taxon>Pterioidea</taxon>
        <taxon>Pteriidae</taxon>
        <taxon>Pinctada</taxon>
    </lineage>
</organism>
<dbReference type="InterPro" id="IPR036259">
    <property type="entry name" value="MFS_trans_sf"/>
</dbReference>
<keyword evidence="4" id="KW-1185">Reference proteome</keyword>
<sequence length="393" mass="43231">MKKDDVSTGDQSQGSNDVTSLADGHRNNRTLDVTNEVSNERNSDSPVDHGWAWIVVLGSFGVFAIAVGILKSFGVLLVELSRRYDAPASLLSSSQSLCSYLHLSVGTISNALSVRFGHRRVVFIGGVVAAIGLISTAFVRSIEWFFVTYGLITGLGLGMCLSPSLVFFGMFFKRHLALANGLASAGSGFGSFVFPYLMLYLLDEYSIEGCMLILGGITFNICVFAALFRPISFWSKRLIHKPSANVDKIESPSDYAEREHCIHHVDIKSNINEERIISSSSPCIYREIRKTSPFTLKSQKHKSNSDTHVPTSMLYTSIESLPAFSASSGKQIDGSKDDIKVREDGKAHSEVSKLGLTEEPNFSRYSVGIILCFIRSSFFVYGDSISGRRIWIQ</sequence>
<accession>A0AA88Y2C6</accession>
<keyword evidence="2" id="KW-0472">Membrane</keyword>
<proteinExistence type="predicted"/>
<dbReference type="PANTHER" id="PTHR11360:SF284">
    <property type="entry name" value="EG:103B4.3 PROTEIN-RELATED"/>
    <property type="match status" value="1"/>
</dbReference>
<feature type="compositionally biased region" description="Polar residues" evidence="1">
    <location>
        <begin position="8"/>
        <end position="19"/>
    </location>
</feature>
<dbReference type="EMBL" id="VSWD01000008">
    <property type="protein sequence ID" value="KAK3096238.1"/>
    <property type="molecule type" value="Genomic_DNA"/>
</dbReference>
<evidence type="ECO:0000313" key="3">
    <source>
        <dbReference type="EMBL" id="KAK3096238.1"/>
    </source>
</evidence>
<keyword evidence="2" id="KW-1133">Transmembrane helix</keyword>
<gene>
    <name evidence="3" type="ORF">FSP39_024831</name>
</gene>
<dbReference type="Pfam" id="PF07690">
    <property type="entry name" value="MFS_1"/>
    <property type="match status" value="1"/>
</dbReference>
<dbReference type="Gene3D" id="1.20.1250.20">
    <property type="entry name" value="MFS general substrate transporter like domains"/>
    <property type="match status" value="1"/>
</dbReference>
<dbReference type="SUPFAM" id="SSF103473">
    <property type="entry name" value="MFS general substrate transporter"/>
    <property type="match status" value="1"/>
</dbReference>
<evidence type="ECO:0000256" key="2">
    <source>
        <dbReference type="SAM" id="Phobius"/>
    </source>
</evidence>
<feature type="region of interest" description="Disordered" evidence="1">
    <location>
        <begin position="1"/>
        <end position="45"/>
    </location>
</feature>
<evidence type="ECO:0000256" key="1">
    <source>
        <dbReference type="SAM" id="MobiDB-lite"/>
    </source>
</evidence>
<keyword evidence="2" id="KW-0812">Transmembrane</keyword>
<evidence type="ECO:0000313" key="4">
    <source>
        <dbReference type="Proteomes" id="UP001186944"/>
    </source>
</evidence>
<feature type="transmembrane region" description="Helical" evidence="2">
    <location>
        <begin position="176"/>
        <end position="199"/>
    </location>
</feature>